<evidence type="ECO:0000256" key="1">
    <source>
        <dbReference type="SAM" id="MobiDB-lite"/>
    </source>
</evidence>
<feature type="compositionally biased region" description="Low complexity" evidence="1">
    <location>
        <begin position="306"/>
        <end position="325"/>
    </location>
</feature>
<accession>A0A5J4WUQ6</accession>
<dbReference type="CDD" id="cd14498">
    <property type="entry name" value="DSP"/>
    <property type="match status" value="1"/>
</dbReference>
<dbReference type="Pfam" id="PF00782">
    <property type="entry name" value="DSPc"/>
    <property type="match status" value="1"/>
</dbReference>
<feature type="domain" description="Tyrosine-protein phosphatase" evidence="3">
    <location>
        <begin position="4"/>
        <end position="150"/>
    </location>
</feature>
<protein>
    <recommendedName>
        <fullName evidence="3">Tyrosine-protein phosphatase domain-containing protein</fullName>
    </recommendedName>
</protein>
<reference evidence="4 5" key="1">
    <citation type="submission" date="2019-03" db="EMBL/GenBank/DDBJ databases">
        <title>Single cell metagenomics reveals metabolic interactions within the superorganism composed of flagellate Streblomastix strix and complex community of Bacteroidetes bacteria on its surface.</title>
        <authorList>
            <person name="Treitli S.C."/>
            <person name="Kolisko M."/>
            <person name="Husnik F."/>
            <person name="Keeling P."/>
            <person name="Hampl V."/>
        </authorList>
    </citation>
    <scope>NUCLEOTIDE SEQUENCE [LARGE SCALE GENOMIC DNA]</scope>
    <source>
        <strain evidence="4">ST1C</strain>
    </source>
</reference>
<dbReference type="InterPro" id="IPR020422">
    <property type="entry name" value="TYR_PHOSPHATASE_DUAL_dom"/>
</dbReference>
<dbReference type="SUPFAM" id="SSF52799">
    <property type="entry name" value="(Phosphotyrosine protein) phosphatases II"/>
    <property type="match status" value="1"/>
</dbReference>
<dbReference type="EMBL" id="SNRW01000936">
    <property type="protein sequence ID" value="KAA6398533.1"/>
    <property type="molecule type" value="Genomic_DNA"/>
</dbReference>
<dbReference type="InterPro" id="IPR029021">
    <property type="entry name" value="Prot-tyrosine_phosphatase-like"/>
</dbReference>
<evidence type="ECO:0000313" key="5">
    <source>
        <dbReference type="Proteomes" id="UP000324800"/>
    </source>
</evidence>
<keyword evidence="2" id="KW-0732">Signal</keyword>
<dbReference type="OrthoDB" id="426001at2759"/>
<sequence length="443" mass="49889">MSLVVSRLTYFVFIGGVEAASCQQFIKSNKITHIVNCAGSHVSNYFTLDDIHYLTFYILDQDSDMFFDNGTGNAKNLCTFIDSAQEECGNVLIHSVLGKNRSLLVAAVYLMAKYHWKSSDAISAVSQSRRSRMRNFFEDQLNNFESSVSLLKITPSIIEEDITIRNTYFNKELRLEVSPFWPATNQKVNISLQTQEIVENPIVQPMNQIKQQIIKQGILKHPRKKRIFNPIKDKKGIEKQVMQLHLPLTQSQIAFMRVSQRLILSTKIVNTCGQTQNETKDDFASSTLLSWLDESVDGLNRTNKASNNSNSNSNSKNSNSNSNSKRLSKLQSQMEPINSRISATSCAIAPSAPGLGLPQKAPELTDTVPMIDAFQSCQTLSDVELVCFLEEVNYWNSMQFDSASKLDSEVDKELMDVDDIDDNSNSDDENHSIIQAEYIFISN</sequence>
<dbReference type="PROSITE" id="PS50054">
    <property type="entry name" value="TYR_PHOSPHATASE_DUAL"/>
    <property type="match status" value="1"/>
</dbReference>
<dbReference type="PANTHER" id="PTHR46653:SF1">
    <property type="entry name" value="SPECIFICITY PROTEIN PHOSPHATASE, PUTATIVE-RELATED"/>
    <property type="match status" value="1"/>
</dbReference>
<feature type="region of interest" description="Disordered" evidence="1">
    <location>
        <begin position="299"/>
        <end position="334"/>
    </location>
</feature>
<comment type="caution">
    <text evidence="4">The sequence shown here is derived from an EMBL/GenBank/DDBJ whole genome shotgun (WGS) entry which is preliminary data.</text>
</comment>
<dbReference type="SMART" id="SM00195">
    <property type="entry name" value="DSPc"/>
    <property type="match status" value="1"/>
</dbReference>
<dbReference type="Proteomes" id="UP000324800">
    <property type="component" value="Unassembled WGS sequence"/>
</dbReference>
<dbReference type="InterPro" id="IPR000340">
    <property type="entry name" value="Dual-sp_phosphatase_cat-dom"/>
</dbReference>
<evidence type="ECO:0000256" key="2">
    <source>
        <dbReference type="SAM" id="SignalP"/>
    </source>
</evidence>
<proteinExistence type="predicted"/>
<dbReference type="PANTHER" id="PTHR46653">
    <property type="entry name" value="SPECIFICITY PROTEIN PHOSPHATASE, PUTATIVE-RELATED"/>
    <property type="match status" value="1"/>
</dbReference>
<feature type="chain" id="PRO_5023881318" description="Tyrosine-protein phosphatase domain-containing protein" evidence="2">
    <location>
        <begin position="20"/>
        <end position="443"/>
    </location>
</feature>
<feature type="signal peptide" evidence="2">
    <location>
        <begin position="1"/>
        <end position="19"/>
    </location>
</feature>
<dbReference type="Gene3D" id="3.90.190.10">
    <property type="entry name" value="Protein tyrosine phosphatase superfamily"/>
    <property type="match status" value="1"/>
</dbReference>
<evidence type="ECO:0000313" key="4">
    <source>
        <dbReference type="EMBL" id="KAA6398533.1"/>
    </source>
</evidence>
<name>A0A5J4WUQ6_9EUKA</name>
<gene>
    <name evidence="4" type="ORF">EZS28_005942</name>
</gene>
<evidence type="ECO:0000259" key="3">
    <source>
        <dbReference type="PROSITE" id="PS50054"/>
    </source>
</evidence>
<organism evidence="4 5">
    <name type="scientific">Streblomastix strix</name>
    <dbReference type="NCBI Taxonomy" id="222440"/>
    <lineage>
        <taxon>Eukaryota</taxon>
        <taxon>Metamonada</taxon>
        <taxon>Preaxostyla</taxon>
        <taxon>Oxymonadida</taxon>
        <taxon>Streblomastigidae</taxon>
        <taxon>Streblomastix</taxon>
    </lineage>
</organism>
<dbReference type="AlphaFoldDB" id="A0A5J4WUQ6"/>